<dbReference type="RefSeq" id="WP_004353034.1">
    <property type="nucleotide sequence ID" value="NZ_AEXO01000064.1"/>
</dbReference>
<dbReference type="Proteomes" id="UP000003155">
    <property type="component" value="Unassembled WGS sequence"/>
</dbReference>
<dbReference type="Pfam" id="PF13148">
    <property type="entry name" value="DUF3987"/>
    <property type="match status" value="1"/>
</dbReference>
<protein>
    <recommendedName>
        <fullName evidence="3">DUF3987 domain-containing protein</fullName>
    </recommendedName>
</protein>
<organism evidence="1 2">
    <name type="scientific">Prevotella denticola CRIS 18C-A</name>
    <dbReference type="NCBI Taxonomy" id="944557"/>
    <lineage>
        <taxon>Bacteria</taxon>
        <taxon>Pseudomonadati</taxon>
        <taxon>Bacteroidota</taxon>
        <taxon>Bacteroidia</taxon>
        <taxon>Bacteroidales</taxon>
        <taxon>Prevotellaceae</taxon>
        <taxon>Prevotella</taxon>
    </lineage>
</organism>
<sequence>MDLNNSRIRPEDIIRSAEACLTLPPSLPPLNEKTQTATCPSFPLDVFPREMQAIARSFHEYEGFNKDFLCAAMLTVFASAMGNRWTAHFSTSWYATPILYVVVIGPASCGKTPPLHQMTEPLRRYDLELDAAYNTALQRYDLAMSLNREERISRGLDEQPVKPRHRQVLVINTTIENLFSTLDQNRRGILMNVDELESLTGNMSRYTNGTDESYWLEMFNGSQIKYARKSTGEYINIAHPYVSVIGGTQPGVLPSMFGSKRSSNGFAARFLKVYPDITRMPDWNMQKMPESVAQDWDDIIRSVLTMEYETDANGDPQPQVVEFSPEALQKLITWKNTVNGKAWGETDSEYVKGVCGKLETYVVRFCLIIQVMRSVCDGAGDSVIDEVSAYRAILLAEYFRRMDLRAFNLIRHQPVDELHQQLLDKLPEVFTTADAMALGSLLGTSESTVKRFLRDGVSQQYLKKDRHGSYCKA</sequence>
<gene>
    <name evidence="1" type="ORF">HMPREF9303_1796</name>
</gene>
<name>F0H6H8_9BACT</name>
<dbReference type="InterPro" id="IPR025048">
    <property type="entry name" value="DUF3987"/>
</dbReference>
<evidence type="ECO:0008006" key="3">
    <source>
        <dbReference type="Google" id="ProtNLM"/>
    </source>
</evidence>
<dbReference type="EMBL" id="AEXO01000064">
    <property type="protein sequence ID" value="EGC86499.1"/>
    <property type="molecule type" value="Genomic_DNA"/>
</dbReference>
<dbReference type="AlphaFoldDB" id="F0H6H8"/>
<evidence type="ECO:0000313" key="1">
    <source>
        <dbReference type="EMBL" id="EGC86499.1"/>
    </source>
</evidence>
<proteinExistence type="predicted"/>
<keyword evidence="2" id="KW-1185">Reference proteome</keyword>
<accession>F0H6H8</accession>
<comment type="caution">
    <text evidence="1">The sequence shown here is derived from an EMBL/GenBank/DDBJ whole genome shotgun (WGS) entry which is preliminary data.</text>
</comment>
<reference evidence="1 2" key="1">
    <citation type="submission" date="2011-02" db="EMBL/GenBank/DDBJ databases">
        <authorList>
            <person name="Durkin A.S."/>
            <person name="Madupu R."/>
            <person name="Torralba M."/>
            <person name="Gillis M."/>
            <person name="Methe B."/>
            <person name="Sutton G."/>
            <person name="Nelson K.E."/>
        </authorList>
    </citation>
    <scope>NUCLEOTIDE SEQUENCE [LARGE SCALE GENOMIC DNA]</scope>
    <source>
        <strain evidence="1 2">CRIS 18C-A</strain>
    </source>
</reference>
<evidence type="ECO:0000313" key="2">
    <source>
        <dbReference type="Proteomes" id="UP000003155"/>
    </source>
</evidence>